<reference evidence="2 3" key="1">
    <citation type="submission" date="2024-02" db="EMBL/GenBank/DDBJ databases">
        <authorList>
            <person name="Chen Y."/>
            <person name="Shah S."/>
            <person name="Dougan E. K."/>
            <person name="Thang M."/>
            <person name="Chan C."/>
        </authorList>
    </citation>
    <scope>NUCLEOTIDE SEQUENCE [LARGE SCALE GENOMIC DNA]</scope>
</reference>
<dbReference type="Proteomes" id="UP001642464">
    <property type="component" value="Unassembled WGS sequence"/>
</dbReference>
<feature type="region of interest" description="Disordered" evidence="1">
    <location>
        <begin position="290"/>
        <end position="326"/>
    </location>
</feature>
<keyword evidence="3" id="KW-1185">Reference proteome</keyword>
<name>A0ABP0QHK6_9DINO</name>
<evidence type="ECO:0000313" key="2">
    <source>
        <dbReference type="EMBL" id="CAK9087765.1"/>
    </source>
</evidence>
<comment type="caution">
    <text evidence="2">The sequence shown here is derived from an EMBL/GenBank/DDBJ whole genome shotgun (WGS) entry which is preliminary data.</text>
</comment>
<evidence type="ECO:0000313" key="3">
    <source>
        <dbReference type="Proteomes" id="UP001642464"/>
    </source>
</evidence>
<accession>A0ABP0QHK6</accession>
<feature type="region of interest" description="Disordered" evidence="1">
    <location>
        <begin position="345"/>
        <end position="368"/>
    </location>
</feature>
<dbReference type="EMBL" id="CAXAMM010039617">
    <property type="protein sequence ID" value="CAK9087765.1"/>
    <property type="molecule type" value="Genomic_DNA"/>
</dbReference>
<organism evidence="2 3">
    <name type="scientific">Durusdinium trenchii</name>
    <dbReference type="NCBI Taxonomy" id="1381693"/>
    <lineage>
        <taxon>Eukaryota</taxon>
        <taxon>Sar</taxon>
        <taxon>Alveolata</taxon>
        <taxon>Dinophyceae</taxon>
        <taxon>Suessiales</taxon>
        <taxon>Symbiodiniaceae</taxon>
        <taxon>Durusdinium</taxon>
    </lineage>
</organism>
<feature type="compositionally biased region" description="Polar residues" evidence="1">
    <location>
        <begin position="316"/>
        <end position="326"/>
    </location>
</feature>
<gene>
    <name evidence="2" type="ORF">SCF082_LOCUS41480</name>
</gene>
<protein>
    <submittedName>
        <fullName evidence="2">Uncharacterized protein</fullName>
    </submittedName>
</protein>
<proteinExistence type="predicted"/>
<sequence length="368" mass="40262">MSHLWKIEDFLAEITHLQELCARRPGSTVVQTLLNTLCQRLQAVDTWASEAIIQLLDHVEKSTLPETEKATLNQCVESLATASNNHALTLAHGGQKVHNFPAYLTSQDWTLLHADVTVMDLLSALAQRLAHMSVVSLKGHTKHQAVALILKIRNDQGKPAMTPHALHQLQKDFQALHKAANQGVAPGNGTYPPRPNDLGENWLQAAYGNDRPECRQISLAPWMKKAPVRNTNLLLQATQCRTNGDVPQDTVAQLAQALLPAQSHRQPQVTFATQAATSQQEVLNNRPAATPQALGLTNGPTKQALPLATEPAVPQQKGQPSSNTNGQTLEELEAQAYQAIAFKKKTKGMKRPVEQHPKQHLANASETI</sequence>
<feature type="non-terminal residue" evidence="2">
    <location>
        <position position="368"/>
    </location>
</feature>
<evidence type="ECO:0000256" key="1">
    <source>
        <dbReference type="SAM" id="MobiDB-lite"/>
    </source>
</evidence>